<dbReference type="InterPro" id="IPR004408">
    <property type="entry name" value="Biotin_CoA_COase_ligase"/>
</dbReference>
<dbReference type="SUPFAM" id="SSF55681">
    <property type="entry name" value="Class II aaRS and biotin synthetases"/>
    <property type="match status" value="1"/>
</dbReference>
<dbReference type="PROSITE" id="PS51733">
    <property type="entry name" value="BPL_LPL_CATALYTIC"/>
    <property type="match status" value="1"/>
</dbReference>
<evidence type="ECO:0000313" key="3">
    <source>
        <dbReference type="EMBL" id="MDP9832009.1"/>
    </source>
</evidence>
<dbReference type="CDD" id="cd16442">
    <property type="entry name" value="BPL"/>
    <property type="match status" value="1"/>
</dbReference>
<dbReference type="Gene3D" id="3.30.930.10">
    <property type="entry name" value="Bira Bifunctional Protein, Domain 2"/>
    <property type="match status" value="1"/>
</dbReference>
<evidence type="ECO:0000313" key="4">
    <source>
        <dbReference type="Proteomes" id="UP001230145"/>
    </source>
</evidence>
<dbReference type="EMBL" id="JAUSQL010000001">
    <property type="protein sequence ID" value="MDP9832009.1"/>
    <property type="molecule type" value="Genomic_DNA"/>
</dbReference>
<dbReference type="PANTHER" id="PTHR12835:SF5">
    <property type="entry name" value="BIOTIN--PROTEIN LIGASE"/>
    <property type="match status" value="1"/>
</dbReference>
<dbReference type="GO" id="GO:0004077">
    <property type="term" value="F:biotin--[biotin carboxyl-carrier protein] ligase activity"/>
    <property type="evidence" value="ECO:0007669"/>
    <property type="project" value="UniProtKB-EC"/>
</dbReference>
<reference evidence="3 4" key="1">
    <citation type="submission" date="2023-07" db="EMBL/GenBank/DDBJ databases">
        <title>Sequencing the genomes of 1000 actinobacteria strains.</title>
        <authorList>
            <person name="Klenk H.-P."/>
        </authorList>
    </citation>
    <scope>NUCLEOTIDE SEQUENCE [LARGE SCALE GENOMIC DNA]</scope>
    <source>
        <strain evidence="3 4">DSM 19515</strain>
    </source>
</reference>
<dbReference type="Proteomes" id="UP001230145">
    <property type="component" value="Unassembled WGS sequence"/>
</dbReference>
<evidence type="ECO:0000259" key="2">
    <source>
        <dbReference type="PROSITE" id="PS51733"/>
    </source>
</evidence>
<keyword evidence="1 3" id="KW-0436">Ligase</keyword>
<dbReference type="PANTHER" id="PTHR12835">
    <property type="entry name" value="BIOTIN PROTEIN LIGASE"/>
    <property type="match status" value="1"/>
</dbReference>
<dbReference type="Pfam" id="PF03099">
    <property type="entry name" value="BPL_LplA_LipB"/>
    <property type="match status" value="1"/>
</dbReference>
<dbReference type="EC" id="6.3.4.15" evidence="3"/>
<dbReference type="InterPro" id="IPR004143">
    <property type="entry name" value="BPL_LPL_catalytic"/>
</dbReference>
<gene>
    <name evidence="3" type="ORF">J2S45_000688</name>
</gene>
<accession>A0ABT9PH20</accession>
<evidence type="ECO:0000256" key="1">
    <source>
        <dbReference type="ARBA" id="ARBA00022598"/>
    </source>
</evidence>
<protein>
    <submittedName>
        <fullName evidence="3">BirA family biotin operon repressor/biotin-[acetyl-CoA-carboxylase] ligase</fullName>
        <ecNumber evidence="3">6.3.4.15</ecNumber>
    </submittedName>
</protein>
<organism evidence="3 4">
    <name type="scientific">Trueperella abortisuis</name>
    <dbReference type="NCBI Taxonomy" id="445930"/>
    <lineage>
        <taxon>Bacteria</taxon>
        <taxon>Bacillati</taxon>
        <taxon>Actinomycetota</taxon>
        <taxon>Actinomycetes</taxon>
        <taxon>Actinomycetales</taxon>
        <taxon>Actinomycetaceae</taxon>
        <taxon>Trueperella</taxon>
    </lineage>
</organism>
<proteinExistence type="predicted"/>
<dbReference type="NCBIfam" id="TIGR00121">
    <property type="entry name" value="birA_ligase"/>
    <property type="match status" value="1"/>
</dbReference>
<dbReference type="InterPro" id="IPR045864">
    <property type="entry name" value="aa-tRNA-synth_II/BPL/LPL"/>
</dbReference>
<comment type="caution">
    <text evidence="3">The sequence shown here is derived from an EMBL/GenBank/DDBJ whole genome shotgun (WGS) entry which is preliminary data.</text>
</comment>
<dbReference type="RefSeq" id="WP_270974741.1">
    <property type="nucleotide sequence ID" value="NZ_JAUSQL010000001.1"/>
</dbReference>
<name>A0ABT9PH20_9ACTO</name>
<keyword evidence="4" id="KW-1185">Reference proteome</keyword>
<feature type="domain" description="BPL/LPL catalytic" evidence="2">
    <location>
        <begin position="1"/>
        <end position="179"/>
    </location>
</feature>
<sequence>MTGHVDHRRSVTSTQDVLRTLTRAPHLTTIRADLQTRGRGRLGRTWESGAGRSLMASTLLVLPDTPALRDCGGFLTLIGALSVRAALATLHAPAQVKFPNDVVIGGRKISGVLGEFFADMSQLRGRLCAAIGVGVNVYQEGAELVEDATSLADAGLLPDAADPAGLILDRYLAELEARVSAFAADPAAPATAPVIGDINAHLAQRGQRVSVAGRTGVVSEVASHGELVLTDAAPTPAGGPAGRPTSRVYPHEVAMFIEHNSQKKGPQ</sequence>